<evidence type="ECO:0000256" key="2">
    <source>
        <dbReference type="SAM" id="MobiDB-lite"/>
    </source>
</evidence>
<evidence type="ECO:0000313" key="4">
    <source>
        <dbReference type="Proteomes" id="UP000507163"/>
    </source>
</evidence>
<feature type="coiled-coil region" evidence="1">
    <location>
        <begin position="768"/>
        <end position="795"/>
    </location>
</feature>
<feature type="compositionally biased region" description="Basic and acidic residues" evidence="2">
    <location>
        <begin position="1290"/>
        <end position="1301"/>
    </location>
</feature>
<feature type="region of interest" description="Disordered" evidence="2">
    <location>
        <begin position="3256"/>
        <end position="3290"/>
    </location>
</feature>
<dbReference type="Proteomes" id="UP000507163">
    <property type="component" value="Chromosome 14"/>
</dbReference>
<reference evidence="3 4" key="1">
    <citation type="submission" date="2016-08" db="EMBL/GenBank/DDBJ databases">
        <authorList>
            <consortium name="Pathogen Informatics"/>
        </authorList>
    </citation>
    <scope>NUCLEOTIDE SEQUENCE [LARGE SCALE GENOMIC DNA]</scope>
    <source>
        <strain evidence="3 4">AJ</strain>
    </source>
</reference>
<feature type="region of interest" description="Disordered" evidence="2">
    <location>
        <begin position="1317"/>
        <end position="1343"/>
    </location>
</feature>
<feature type="compositionally biased region" description="Basic and acidic residues" evidence="2">
    <location>
        <begin position="1500"/>
        <end position="1520"/>
    </location>
</feature>
<dbReference type="EMBL" id="LT608180">
    <property type="protein sequence ID" value="SCM26507.1"/>
    <property type="molecule type" value="Genomic_DNA"/>
</dbReference>
<accession>A0A1C6YSZ0</accession>
<sequence>MVDKKCEVCGCTSFRVEDGVFVCNDCNYVNEEIQEYFEEAFEIKDNKIGVEDKYVEKDIYNIIQKLYKDKDLIINITKYILKENDDFFINFQKILFEICQILISNYNFPIVLYKEVKKIWFYLLEDCIKKYNIYRPPNDHKHSLRCIYEVMKSKTITNIFKSVINDININEEIRNTIKKIGYSKTNYYFNIQKEYINQIKQMAEFFPKKSEMNRKFNIRFLKLYKKTSLLDSENQNKNSFKKLAELISSLKSNKTKNDTDLLKENETNKNGLIESYKDNEYGYQNDYTFDNSENILNQFVDKNDFLYNSDELLNQESLNLFQNFTDQMKEEEEEEDNKKYTKENISQFENKKNNNLDESYPILDSERMYHFCSSNFINKLLQNKNLLKPHGKKDTIRYMNRSTNYNKPIGIIYQHDFLYYFIEELKKKADIEHLSYYDILQTFKGNYDQIISNFLKEESEKNEMQNLSPTEENNMKRHATQEELNELFPLATDKKGFENEQGLKTKENYEQLAPFGESKIDDNLEGIEIKSEFKFSDDFGELANVSSDQNKFDLLDVNKEIDVISNWGSSEKTESVSKWNNISYKAERAKINELEKHKNKINEKIKIENIFEKYKNYITLKKDIPKNNMETKVEMLENIFSDQDNQSYISNKEINLISDEYNQKQNVLSNQFENLDSYSLEGSSILQLANDEGPKGDGSVDFEKIEVYMEENEEGEKIEEETTPFSKIEEAKKNNEYVSELQSMEKKQNSNEIDNDLKENRMENMNIYDKLECVNNLKKEKLKNLSNQNMEITNDSYYNGVIKKIDKSIKKVRTFIEENINSQKFDNNKIYVNENLLLDTYIFDGIYKKNLYISSIKKFRNITIRYIYNEYINYFLNEYKEYMDDNEEYKYCYNFTFELILYILYYSFKRLNIYCLPHNMKYFVNSDNFDLYHIFNNTSENFYKLFKELDTVNFPLKNSYLSEIKKCFFTRTLNYEIPFLCIHADEQLYSLDYDGDVVEDEETIFGDTSVYNKIEGTILNGSSCINHNYSITNLQICESIGLNKMFRKYRTYTINSNVKKKWRKMLSKFNGYFITKLYSLINDLLFVFNLPNRVQIYSIKILNIIIFRYRFFKFLYNIYCNKYDDMHTQLNNSYSYKNIYNDCLKYYPKNMGTNCSTSPIHKYIKYLKKKELYIKKIYIETKKYINPEDGTINYQVYNKINYFYRQKFYYTFCNVNYHIDFKKSELYKVAAGCVIVACKLYYPFFIDDFYDYQNLYIPDKFEAFHMVNHHNCHRQENVNLHNNKIYPTKKGGEKGGEKGDERGAQFYTAKIERLLKRHDREGKSSRNKTNENEDEDEDENKLSADACRSKNAFEKKRKSYRGGKNCKEEKIRKLSSHTYKEKAVPDNLETSQDNQKEKCYSSNTLDCGFQIGDIHNVEPNELNECQSVSLPLLSDNGGNDENGEHESFYIDLLSEQENSHFLPYLNKETKKNEINMLDDFFDDNYTDDCIYDLVSYGNKKDTSSSLLDRKKNGKTEEDKQMKKKLSRSKIRGIYFKSTKENTISYYVSVPKIINLYFNYKKCLTVDTYKNFINKEMSLSDCDDNLSDEIYHNEDEYFEKNIYKKLFIKEIPNENIQKRKSAYPQRIINQMVNDELYQNYIIKHKSFTNLDQTNNKKDKRKYVFPRFCVMQNNQNLEEIYHTHSKDLERVEQIKTKILPFFLASYYAHPFNYFSINMQTICFCNLIKQLENDNLFSLSREGSQKWEVLCDLFKNKNAYSHSLQQINESMQNVDRDSHDDAISKNSGSEIIEVVSTSMLSDNDVIAGRDDSSQPLDISLPNAQSNNTILLKKLISIKKKEIKKKKRKTIARQKEDKKTVKKRKRKRNVNKHFNVISYNEATNFIKENKFSKKKLKNIYNLISNMNKVDIGMEKKNDGKICYTYLINKQNYEKAYLIYVIFEHNLLGLYSFQIENILNLFQFLIERIDNIYQLYLLYYQINNVVYVYSNCASYIINMYKYFLFIIHQKKSITKNNFNSFYRNKYIKKKKHLIYNIKMISTILKVFINLHGSYKDVYKLYLEMYGKKHFRSEKHNLIKLNPVIYFDDSQFLTLDRSRYLEDSTLYSYSAIKYGTYHLSYLFDNLKGIKFIKHEINTKNKYVLNKLNKKMKQQYKQVGNVHAYIFPPFYGIVNNIVILNKNFFFINFKRTIELMQNNYDNYLSNYYKKYNFMNKDSFEKTQILIIATKQVEKKNDHIARAIGLKKKVMKYFPTYISQLHMLNSTRKEMPHFLKYRTKSTNLNKYYFLHNGTLNIIKKLIKNMNNKHSKILYYNKLKELTNCKEYKIKTLKNKYLQNDHDNFHILNDFEDTVNYDVINYFPLNFFKFYKKMKNKIKNTHYIFLLYYWKFCFNLKKGNQINSKNVFINEKVAQLIYDILFFYSMKRGTTIEETKINKLLKKYNVLDYVKLFRHILNVEFKLVNQKKVANKKNVKNKMQRPTCSMYFPANHTKKCRKKNSFKKTNHKLVDTSNDISNRKKNSQPLNLEANRTNCIYNGIRVKPMSILKYQKNFVNFTKCLYNPKMEWSENYFNKVFIFNITNEEFLNYRPRREQRKGTLIKNAKFRKKKKKYLLELERFFQSIMIYDFLNNNKKIFLIKNIDNLYEQLKKENTNLDKDNLRNPNKNYVIPEMSKKKRKKNREKYNNDLKQKFLKYFSYIQAIRKNPNEEISNIRERYNINKLPPNFLWDQNIVNSLFINNSNNYMINNIASHSINDNNQIDDGTSFYNNQDSLKTEKNKENTNNKARYTFYDFKCIPFYHSKLYSRLKYLLSNVPLNYKLCKLIKERCRGDTDIPPRNTREYTKIIDNFMYGSRNNKENKNSHETDEYMYMSTDVDSYKSDTVYNIKLYKTDSYNNFKKYIKKNLIKLKLFTKGQPNCYINKCADKINQTEINDSLFHDMCKIYLNFFHKINEYFYFKNNKKENSYYYTNYDNIIDSNNFNMIKHKYGHHNHLGRIFEWHNNLEIYDPLLVLNNKTYRSDSKKKKKKTWLCIYNDRSYLNFNNASISAEVRKKDQDESTLLNYNLNKNVHFEFNSNLNGFLLRFKNDYIKNKNKNLYITIKENRLYKVKYAQNIIQTNKYTYFLFSCLVFSVHQAIKVMYIFSLQYFPSLFFKTLNYLNYLKMDDKFLQFLQCNEYKTINEILYNYYYVKDTNTLLDILRFRGYYVNPFSFLGSIFYMSELKNISFHFNLYPSNHFNTMHNVWGIERTSDLTTLARLEQKFKKNEKKRTVRSGQTFDENTNSLSTKKKSKNSDNINESNLKKHNFNEIIKGPYKKITKIKKNINKLNNNRTNYYNKIINKGLKTKQIWKNNIKQNKTNLNELFYIKFEDDLENNIKDEEIDNFFKTQNYVNSDIDIDEKNNTSNLVGHSKGVKRRLAEEIRMVNCEGWSNRTIYNIATMLKPKNAKKKNSHYNEQAEKEIIEIPNFEMCENFNGTEKINKRKEPSGKHKKKDFKHLLNKYLEKNMHKKYFNNYSNESETINLYNLIIKFINNKALLNNDSITYEKYIKKNSLEINHSIYKEFTIHTNYYMPEFNIHPLNKFINTFYNNNFKTLYLNNQKIKSKENINFDQQQKGEYGQNISSISKTSDNLSIIQSYENEKRAHDEVEEEESYEKNYDGKAKDEYLASDNAYDNILDPLHNSIENDIISQIDDLDQIESIKYSSGVDPFDALNEIDKSSISKSDRETINFIENDKTQNTDESSEYADGSLFDEEEEQDDKDYISYSFYLHKPVYIYDEEKEMEKSLSDIETAESETDDRKMKAKDEIEKTNWDTNKWNSNILLQKSKQFKKVYKKLIKKIEYDRNVKKECYTLYDKNNKFLMRDYKCIRQENVWGKFTKNHVIRIGKRKQIYDLLKGRHILINCISNHFYTYDQDARTIVRMYKRHKFLLKNQKQKYFLKKYKNSYPWTGENMFICENDINKYIAAAYTTILLHKNTTYLKNFNYHHAREYIPLHRGRTEKALNNIPAMLCLLIKAFSTYLNCPFRELIIVLKRIERTFLFY</sequence>
<proteinExistence type="predicted"/>
<organism evidence="3 4">
    <name type="scientific">Plasmodium chabaudi chabaudi</name>
    <dbReference type="NCBI Taxonomy" id="31271"/>
    <lineage>
        <taxon>Eukaryota</taxon>
        <taxon>Sar</taxon>
        <taxon>Alveolata</taxon>
        <taxon>Apicomplexa</taxon>
        <taxon>Aconoidasida</taxon>
        <taxon>Haemosporida</taxon>
        <taxon>Plasmodiidae</taxon>
        <taxon>Plasmodium</taxon>
        <taxon>Plasmodium (Vinckeia)</taxon>
    </lineage>
</organism>
<keyword evidence="1" id="KW-0175">Coiled coil</keyword>
<gene>
    <name evidence="3" type="ORF">PCHAJ_000457300</name>
</gene>
<evidence type="ECO:0000313" key="3">
    <source>
        <dbReference type="EMBL" id="SCM26507.1"/>
    </source>
</evidence>
<feature type="coiled-coil region" evidence="1">
    <location>
        <begin position="314"/>
        <end position="351"/>
    </location>
</feature>
<evidence type="ECO:0000256" key="1">
    <source>
        <dbReference type="SAM" id="Coils"/>
    </source>
</evidence>
<feature type="compositionally biased region" description="Basic and acidic residues" evidence="2">
    <location>
        <begin position="3719"/>
        <end position="3729"/>
    </location>
</feature>
<feature type="region of interest" description="Disordered" evidence="2">
    <location>
        <begin position="1842"/>
        <end position="1863"/>
    </location>
</feature>
<feature type="compositionally biased region" description="Basic and acidic residues" evidence="2">
    <location>
        <begin position="1317"/>
        <end position="1331"/>
    </location>
</feature>
<feature type="region of interest" description="Disordered" evidence="2">
    <location>
        <begin position="3719"/>
        <end position="3746"/>
    </location>
</feature>
<name>A0A1C6YSZ0_PLACU</name>
<protein>
    <submittedName>
        <fullName evidence="3">Uncharacterized protein</fullName>
    </submittedName>
</protein>
<feature type="region of interest" description="Disordered" evidence="2">
    <location>
        <begin position="1500"/>
        <end position="1523"/>
    </location>
</feature>
<feature type="region of interest" description="Disordered" evidence="2">
    <location>
        <begin position="1280"/>
        <end position="1301"/>
    </location>
</feature>